<comment type="caution">
    <text evidence="2">The sequence shown here is derived from an EMBL/GenBank/DDBJ whole genome shotgun (WGS) entry which is preliminary data.</text>
</comment>
<keyword evidence="3" id="KW-1185">Reference proteome</keyword>
<dbReference type="EMBL" id="BAAAKV010000028">
    <property type="protein sequence ID" value="GAA1174159.1"/>
    <property type="molecule type" value="Genomic_DNA"/>
</dbReference>
<protein>
    <recommendedName>
        <fullName evidence="4">GerMN domain-containing protein</fullName>
    </recommendedName>
</protein>
<feature type="compositionally biased region" description="Low complexity" evidence="1">
    <location>
        <begin position="1"/>
        <end position="22"/>
    </location>
</feature>
<accession>A0ABN1UW21</accession>
<feature type="region of interest" description="Disordered" evidence="1">
    <location>
        <begin position="224"/>
        <end position="249"/>
    </location>
</feature>
<feature type="region of interest" description="Disordered" evidence="1">
    <location>
        <begin position="1"/>
        <end position="38"/>
    </location>
</feature>
<gene>
    <name evidence="2" type="ORF">GCM10009654_34360</name>
</gene>
<evidence type="ECO:0008006" key="4">
    <source>
        <dbReference type="Google" id="ProtNLM"/>
    </source>
</evidence>
<sequence length="249" mass="24804">MTSAHPTHAPHAPATLPTGAAPRSTLRSTPRAAPRAASVGNSRVRAAAVLLALVPFLLTGCRIPATGVVETGAPATGLRPVTWLYFVRDGALYPVGRPAGLTRDGTESRGAGVETAVTLLLRGPVSAAGADVATELPPDAGPPRTVVKAGAPGESGEIVIGLTGGEKPLGDLAAAQLACTAAAARALETRASNTEPFPVTLTTPQGRRTLTADAALCPAPAEEATLVPEVSSTPVPAPGGGPAVADRPR</sequence>
<organism evidence="2 3">
    <name type="scientific">Streptomyces hebeiensis</name>
    <dbReference type="NCBI Taxonomy" id="229486"/>
    <lineage>
        <taxon>Bacteria</taxon>
        <taxon>Bacillati</taxon>
        <taxon>Actinomycetota</taxon>
        <taxon>Actinomycetes</taxon>
        <taxon>Kitasatosporales</taxon>
        <taxon>Streptomycetaceae</taxon>
        <taxon>Streptomyces</taxon>
    </lineage>
</organism>
<evidence type="ECO:0000313" key="2">
    <source>
        <dbReference type="EMBL" id="GAA1174159.1"/>
    </source>
</evidence>
<dbReference type="Proteomes" id="UP001501371">
    <property type="component" value="Unassembled WGS sequence"/>
</dbReference>
<dbReference type="RefSeq" id="WP_344276949.1">
    <property type="nucleotide sequence ID" value="NZ_BAAAKV010000028.1"/>
</dbReference>
<name>A0ABN1UW21_9ACTN</name>
<proteinExistence type="predicted"/>
<reference evidence="2 3" key="1">
    <citation type="journal article" date="2019" name="Int. J. Syst. Evol. Microbiol.">
        <title>The Global Catalogue of Microorganisms (GCM) 10K type strain sequencing project: providing services to taxonomists for standard genome sequencing and annotation.</title>
        <authorList>
            <consortium name="The Broad Institute Genomics Platform"/>
            <consortium name="The Broad Institute Genome Sequencing Center for Infectious Disease"/>
            <person name="Wu L."/>
            <person name="Ma J."/>
        </authorList>
    </citation>
    <scope>NUCLEOTIDE SEQUENCE [LARGE SCALE GENOMIC DNA]</scope>
    <source>
        <strain evidence="2 3">JCM 12696</strain>
    </source>
</reference>
<evidence type="ECO:0000313" key="3">
    <source>
        <dbReference type="Proteomes" id="UP001501371"/>
    </source>
</evidence>
<evidence type="ECO:0000256" key="1">
    <source>
        <dbReference type="SAM" id="MobiDB-lite"/>
    </source>
</evidence>